<reference evidence="2 3" key="1">
    <citation type="submission" date="2023-08" db="EMBL/GenBank/DDBJ databases">
        <title>The whole genome sequence of Lysobacter yananisis.</title>
        <authorList>
            <person name="Sun H."/>
        </authorList>
    </citation>
    <scope>NUCLEOTIDE SEQUENCE [LARGE SCALE GENOMIC DNA]</scope>
    <source>
        <strain evidence="2 3">SNNU513</strain>
    </source>
</reference>
<feature type="chain" id="PRO_5046016364" evidence="1">
    <location>
        <begin position="30"/>
        <end position="236"/>
    </location>
</feature>
<evidence type="ECO:0000313" key="2">
    <source>
        <dbReference type="EMBL" id="WMT02352.1"/>
    </source>
</evidence>
<feature type="signal peptide" evidence="1">
    <location>
        <begin position="1"/>
        <end position="29"/>
    </location>
</feature>
<organism evidence="2 3">
    <name type="scientific">Lysobacter yananisis</name>
    <dbReference type="NCBI Taxonomy" id="1003114"/>
    <lineage>
        <taxon>Bacteria</taxon>
        <taxon>Pseudomonadati</taxon>
        <taxon>Pseudomonadota</taxon>
        <taxon>Gammaproteobacteria</taxon>
        <taxon>Lysobacterales</taxon>
        <taxon>Lysobacteraceae</taxon>
        <taxon>Lysobacter</taxon>
    </lineage>
</organism>
<name>A0ABY9P913_9GAMM</name>
<proteinExistence type="predicted"/>
<keyword evidence="1" id="KW-0732">Signal</keyword>
<accession>A0ABY9P913</accession>
<sequence>MSLRPFPPRSFRRALAALTLLLAAGGAQAACPDGSPCETIAVYRVQTWPALLTDAAGRDSLSLQEANGTSQASFEPVIKGYAGGPKTLAIRFSVIRIASAPNAYCNCNFELGDKACKTSDLDLLKQCKRVCLNSGKTCTATGKDDKSDGGAWYAFPASTRCVTRDAAPTQQWKKNAFEVNPKNCDWYQASSSIKRAACVADALKLDPSLDLDRLFANEAPCATVDAATLQREAIPR</sequence>
<gene>
    <name evidence="2" type="ORF">RDV84_20660</name>
</gene>
<evidence type="ECO:0000313" key="3">
    <source>
        <dbReference type="Proteomes" id="UP001229313"/>
    </source>
</evidence>
<protein>
    <submittedName>
        <fullName evidence="2">Uncharacterized protein</fullName>
    </submittedName>
</protein>
<evidence type="ECO:0000256" key="1">
    <source>
        <dbReference type="SAM" id="SignalP"/>
    </source>
</evidence>
<dbReference type="RefSeq" id="WP_309151444.1">
    <property type="nucleotide sequence ID" value="NZ_CP133568.1"/>
</dbReference>
<dbReference type="Proteomes" id="UP001229313">
    <property type="component" value="Chromosome"/>
</dbReference>
<keyword evidence="3" id="KW-1185">Reference proteome</keyword>
<dbReference type="EMBL" id="CP133568">
    <property type="protein sequence ID" value="WMT02352.1"/>
    <property type="molecule type" value="Genomic_DNA"/>
</dbReference>